<keyword evidence="8" id="KW-1185">Reference proteome</keyword>
<dbReference type="InParanoid" id="A0A1W4XBZ9"/>
<organism evidence="8 9">
    <name type="scientific">Agrilus planipennis</name>
    <name type="common">Emerald ash borer</name>
    <name type="synonym">Agrilus marcopoli</name>
    <dbReference type="NCBI Taxonomy" id="224129"/>
    <lineage>
        <taxon>Eukaryota</taxon>
        <taxon>Metazoa</taxon>
        <taxon>Ecdysozoa</taxon>
        <taxon>Arthropoda</taxon>
        <taxon>Hexapoda</taxon>
        <taxon>Insecta</taxon>
        <taxon>Pterygota</taxon>
        <taxon>Neoptera</taxon>
        <taxon>Endopterygota</taxon>
        <taxon>Coleoptera</taxon>
        <taxon>Polyphaga</taxon>
        <taxon>Elateriformia</taxon>
        <taxon>Buprestoidea</taxon>
        <taxon>Buprestidae</taxon>
        <taxon>Agrilinae</taxon>
        <taxon>Agrilus</taxon>
    </lineage>
</organism>
<keyword evidence="4 6" id="KW-1133">Transmembrane helix</keyword>
<dbReference type="Pfam" id="PF00230">
    <property type="entry name" value="MIP"/>
    <property type="match status" value="1"/>
</dbReference>
<name>A0A1W4XBZ9_AGRPL</name>
<dbReference type="Gene3D" id="1.20.1080.10">
    <property type="entry name" value="Glycerol uptake facilitator protein"/>
    <property type="match status" value="1"/>
</dbReference>
<dbReference type="PANTHER" id="PTHR21191:SF16">
    <property type="entry name" value="AQUAPORIN"/>
    <property type="match status" value="1"/>
</dbReference>
<sequence>MEALIISCSFLIFTILLAITSRTMVKMLIHDGLLKRTILEMIASSELCACCFEVVVVAEIYGISAGCTITFILLLWWSFSWTKESGCPYRPFEDVVEGSIYPEEGLALILAQVIGATCIYSYVQAFWELELTEFHAGRDLSPCTTDLKVDIYKGFLIEGIGTCVGRLVSRTVSDVNAITAGVVRALCIISLVIAGADFTGGYYNPAVASAMKLGCQGTDIKDHLFVYWLGPFFGCFLSTIIFHLISSQHKYKKSPSSLSFFPDTIQYGYYR</sequence>
<evidence type="ECO:0000256" key="1">
    <source>
        <dbReference type="ARBA" id="ARBA00004141"/>
    </source>
</evidence>
<evidence type="ECO:0000256" key="4">
    <source>
        <dbReference type="ARBA" id="ARBA00022989"/>
    </source>
</evidence>
<keyword evidence="5 6" id="KW-0472">Membrane</keyword>
<dbReference type="RefSeq" id="XP_018333641.1">
    <property type="nucleotide sequence ID" value="XM_018478139.1"/>
</dbReference>
<dbReference type="InterPro" id="IPR023271">
    <property type="entry name" value="Aquaporin-like"/>
</dbReference>
<accession>A0A1W4XBZ9</accession>
<comment type="caution">
    <text evidence="6">Lacks conserved residue(s) required for the propagation of feature annotation.</text>
</comment>
<evidence type="ECO:0000256" key="6">
    <source>
        <dbReference type="PIRNR" id="PIRNR017529"/>
    </source>
</evidence>
<protein>
    <recommendedName>
        <fullName evidence="6">Aquaporin</fullName>
    </recommendedName>
</protein>
<dbReference type="PRINTS" id="PR00783">
    <property type="entry name" value="MINTRINSICP"/>
</dbReference>
<reference evidence="9" key="1">
    <citation type="submission" date="2025-08" db="UniProtKB">
        <authorList>
            <consortium name="RefSeq"/>
        </authorList>
    </citation>
    <scope>IDENTIFICATION</scope>
    <source>
        <tissue evidence="9">Entire body</tissue>
    </source>
</reference>
<dbReference type="InterPro" id="IPR000425">
    <property type="entry name" value="MIP"/>
</dbReference>
<proteinExistence type="inferred from homology"/>
<dbReference type="Proteomes" id="UP000192223">
    <property type="component" value="Unplaced"/>
</dbReference>
<dbReference type="GO" id="GO:0005737">
    <property type="term" value="C:cytoplasm"/>
    <property type="evidence" value="ECO:0007669"/>
    <property type="project" value="TreeGrafter"/>
</dbReference>
<keyword evidence="7" id="KW-0813">Transport</keyword>
<keyword evidence="3 6" id="KW-0812">Transmembrane</keyword>
<evidence type="ECO:0000313" key="9">
    <source>
        <dbReference type="RefSeq" id="XP_018333641.1"/>
    </source>
</evidence>
<dbReference type="GO" id="GO:0016020">
    <property type="term" value="C:membrane"/>
    <property type="evidence" value="ECO:0007669"/>
    <property type="project" value="UniProtKB-SubCell"/>
</dbReference>
<dbReference type="GeneID" id="108742807"/>
<dbReference type="InterPro" id="IPR016697">
    <property type="entry name" value="Aquaporin_11/12"/>
</dbReference>
<gene>
    <name evidence="9" type="primary">LOC108742807</name>
</gene>
<dbReference type="InterPro" id="IPR051883">
    <property type="entry name" value="AQP11/12_channel"/>
</dbReference>
<evidence type="ECO:0000256" key="3">
    <source>
        <dbReference type="ARBA" id="ARBA00022692"/>
    </source>
</evidence>
<evidence type="ECO:0000256" key="5">
    <source>
        <dbReference type="ARBA" id="ARBA00023136"/>
    </source>
</evidence>
<evidence type="ECO:0000256" key="2">
    <source>
        <dbReference type="ARBA" id="ARBA00005900"/>
    </source>
</evidence>
<dbReference type="SUPFAM" id="SSF81338">
    <property type="entry name" value="Aquaporin-like"/>
    <property type="match status" value="1"/>
</dbReference>
<comment type="similarity">
    <text evidence="2">Belongs to the MIP/aquaporin (TC 1.A.8) family. AQP11/AQP12 subfamily.</text>
</comment>
<evidence type="ECO:0000256" key="7">
    <source>
        <dbReference type="RuleBase" id="RU000477"/>
    </source>
</evidence>
<dbReference type="KEGG" id="apln:108742807"/>
<dbReference type="PANTHER" id="PTHR21191">
    <property type="entry name" value="AQUAPORIN"/>
    <property type="match status" value="1"/>
</dbReference>
<dbReference type="GO" id="GO:0015267">
    <property type="term" value="F:channel activity"/>
    <property type="evidence" value="ECO:0007669"/>
    <property type="project" value="InterPro"/>
</dbReference>
<dbReference type="PIRSF" id="PIRSF017529">
    <property type="entry name" value="Aquaporin_11/12"/>
    <property type="match status" value="1"/>
</dbReference>
<feature type="transmembrane region" description="Helical" evidence="6">
    <location>
        <begin position="175"/>
        <end position="196"/>
    </location>
</feature>
<evidence type="ECO:0000313" key="8">
    <source>
        <dbReference type="Proteomes" id="UP000192223"/>
    </source>
</evidence>
<feature type="transmembrane region" description="Helical" evidence="6">
    <location>
        <begin position="225"/>
        <end position="245"/>
    </location>
</feature>
<dbReference type="AlphaFoldDB" id="A0A1W4XBZ9"/>
<comment type="subcellular location">
    <subcellularLocation>
        <location evidence="1">Membrane</location>
        <topology evidence="1">Multi-pass membrane protein</topology>
    </subcellularLocation>
</comment>
<dbReference type="OrthoDB" id="1580043at2759"/>
<feature type="transmembrane region" description="Helical" evidence="6">
    <location>
        <begin position="60"/>
        <end position="79"/>
    </location>
</feature>